<protein>
    <submittedName>
        <fullName evidence="3">von Willebrand factor type A domain-containing protein</fullName>
    </submittedName>
</protein>
<feature type="domain" description="VWFA" evidence="2">
    <location>
        <begin position="366"/>
        <end position="558"/>
    </location>
</feature>
<sequence length="565" mass="57361">MALVLVVAGAWFGYQRLAEPACAGQLRLTVAAAPEIAPAVQAAAAQWSENGAAAEGVCVAVDVTASDPVDVAAVLAGQHGVSLSGVGQAPGAAVTPDVWLPDSSSWLLRLSSEAAGFAPTNNASIARSPVVVAMPQPVAASVGWPEKKITWGDLLKQVTTGTKLRTGIVEPTRDAAGLSGLLALGAAAGAAGGAQGRQATTSALRALATGRSTVRQDLLAKFPRATDPASIASGLSAAALSEEDVMEYNAKQPPIPLAALYVEPAAMSLDYPYAVMPGIEPARSAAAAGLFKVLTEGSFRDRLAKQNLRASDGTWGEGFSAPQGAPSPAGTPSSSAAAGGTAAGGADPAALSRALSTWTAITLPSRMLAVIDVSGSMLEKVPTANNATRAQVTLAAAQGGLDLFDESWAVGLWIFSTELVGARDYRELVPIGPLTNQRSQLKSALAGISPKPNGSTGLYDTVLAAYKAVQDGWEPGRVNSVVMLTDGENEDANGITQAKLLADLKAAADPERPIQVVIIGIGNGVNRGELDAITKVTGGGVFATEDPAKIGDIFLQAIALRPASN</sequence>
<evidence type="ECO:0000313" key="4">
    <source>
        <dbReference type="Proteomes" id="UP000277671"/>
    </source>
</evidence>
<reference evidence="3 4" key="1">
    <citation type="submission" date="2018-10" db="EMBL/GenBank/DDBJ databases">
        <title>Sequencing the genomes of 1000 actinobacteria strains.</title>
        <authorList>
            <person name="Klenk H.-P."/>
        </authorList>
    </citation>
    <scope>NUCLEOTIDE SEQUENCE [LARGE SCALE GENOMIC DNA]</scope>
    <source>
        <strain evidence="3 4">DSM 45175</strain>
    </source>
</reference>
<dbReference type="PROSITE" id="PS50234">
    <property type="entry name" value="VWFA"/>
    <property type="match status" value="1"/>
</dbReference>
<accession>A0A495JG75</accession>
<organism evidence="3 4">
    <name type="scientific">Micromonospora pisi</name>
    <dbReference type="NCBI Taxonomy" id="589240"/>
    <lineage>
        <taxon>Bacteria</taxon>
        <taxon>Bacillati</taxon>
        <taxon>Actinomycetota</taxon>
        <taxon>Actinomycetes</taxon>
        <taxon>Micromonosporales</taxon>
        <taxon>Micromonosporaceae</taxon>
        <taxon>Micromonospora</taxon>
    </lineage>
</organism>
<dbReference type="SUPFAM" id="SSF53300">
    <property type="entry name" value="vWA-like"/>
    <property type="match status" value="1"/>
</dbReference>
<name>A0A495JG75_9ACTN</name>
<proteinExistence type="predicted"/>
<dbReference type="Proteomes" id="UP000277671">
    <property type="component" value="Unassembled WGS sequence"/>
</dbReference>
<dbReference type="InterPro" id="IPR036465">
    <property type="entry name" value="vWFA_dom_sf"/>
</dbReference>
<dbReference type="InterPro" id="IPR002035">
    <property type="entry name" value="VWF_A"/>
</dbReference>
<gene>
    <name evidence="3" type="ORF">BDK92_2310</name>
</gene>
<dbReference type="AlphaFoldDB" id="A0A495JG75"/>
<comment type="caution">
    <text evidence="3">The sequence shown here is derived from an EMBL/GenBank/DDBJ whole genome shotgun (WGS) entry which is preliminary data.</text>
</comment>
<evidence type="ECO:0000259" key="2">
    <source>
        <dbReference type="PROSITE" id="PS50234"/>
    </source>
</evidence>
<dbReference type="SMART" id="SM00327">
    <property type="entry name" value="VWA"/>
    <property type="match status" value="1"/>
</dbReference>
<evidence type="ECO:0000313" key="3">
    <source>
        <dbReference type="EMBL" id="RKR88006.1"/>
    </source>
</evidence>
<dbReference type="EMBL" id="RBKT01000001">
    <property type="protein sequence ID" value="RKR88006.1"/>
    <property type="molecule type" value="Genomic_DNA"/>
</dbReference>
<dbReference type="Pfam" id="PF00092">
    <property type="entry name" value="VWA"/>
    <property type="match status" value="1"/>
</dbReference>
<feature type="region of interest" description="Disordered" evidence="1">
    <location>
        <begin position="311"/>
        <end position="342"/>
    </location>
</feature>
<feature type="compositionally biased region" description="Low complexity" evidence="1">
    <location>
        <begin position="320"/>
        <end position="342"/>
    </location>
</feature>
<evidence type="ECO:0000256" key="1">
    <source>
        <dbReference type="SAM" id="MobiDB-lite"/>
    </source>
</evidence>
<dbReference type="Gene3D" id="3.40.50.410">
    <property type="entry name" value="von Willebrand factor, type A domain"/>
    <property type="match status" value="1"/>
</dbReference>
<keyword evidence="4" id="KW-1185">Reference proteome</keyword>